<evidence type="ECO:0000259" key="10">
    <source>
        <dbReference type="Pfam" id="PF02875"/>
    </source>
</evidence>
<dbReference type="AlphaFoldDB" id="A0A1T5JB05"/>
<keyword evidence="6 7" id="KW-0961">Cell wall biogenesis/degradation</keyword>
<keyword evidence="7" id="KW-0067">ATP-binding</keyword>
<evidence type="ECO:0000256" key="8">
    <source>
        <dbReference type="RuleBase" id="RU004135"/>
    </source>
</evidence>
<dbReference type="InterPro" id="IPR004101">
    <property type="entry name" value="Mur_ligase_C"/>
</dbReference>
<comment type="function">
    <text evidence="7">Catalyzes the addition of meso-diaminopimelic acid to the nucleotide precursor UDP-N-acetylmuramoyl-L-alanyl-D-glutamate (UMAG) in the biosynthesis of bacterial cell-wall peptidoglycan.</text>
</comment>
<dbReference type="RefSeq" id="WP_079685513.1">
    <property type="nucleotide sequence ID" value="NZ_FUZU01000001.1"/>
</dbReference>
<dbReference type="Pfam" id="PF02875">
    <property type="entry name" value="Mur_ligase_C"/>
    <property type="match status" value="1"/>
</dbReference>
<feature type="binding site" evidence="7">
    <location>
        <position position="189"/>
    </location>
    <ligand>
        <name>UDP-N-acetyl-alpha-D-muramoyl-L-alanyl-D-glutamate</name>
        <dbReference type="ChEBI" id="CHEBI:83900"/>
    </ligand>
</feature>
<dbReference type="Pfam" id="PF01225">
    <property type="entry name" value="Mur_ligase"/>
    <property type="match status" value="1"/>
</dbReference>
<feature type="binding site" evidence="7">
    <location>
        <position position="460"/>
    </location>
    <ligand>
        <name>meso-2,6-diaminopimelate</name>
        <dbReference type="ChEBI" id="CHEBI:57791"/>
    </ligand>
</feature>
<keyword evidence="7" id="KW-0460">Magnesium</keyword>
<dbReference type="InterPro" id="IPR035911">
    <property type="entry name" value="MurE/MurF_N"/>
</dbReference>
<dbReference type="GO" id="GO:0051301">
    <property type="term" value="P:cell division"/>
    <property type="evidence" value="ECO:0007669"/>
    <property type="project" value="UniProtKB-KW"/>
</dbReference>
<dbReference type="NCBIfam" id="NF001124">
    <property type="entry name" value="PRK00139.1-2"/>
    <property type="match status" value="1"/>
</dbReference>
<evidence type="ECO:0000256" key="2">
    <source>
        <dbReference type="ARBA" id="ARBA00022618"/>
    </source>
</evidence>
<evidence type="ECO:0000259" key="11">
    <source>
        <dbReference type="Pfam" id="PF08245"/>
    </source>
</evidence>
<feature type="binding site" evidence="7">
    <location>
        <position position="187"/>
    </location>
    <ligand>
        <name>UDP-N-acetyl-alpha-D-muramoyl-L-alanyl-D-glutamate</name>
        <dbReference type="ChEBI" id="CHEBI:83900"/>
    </ligand>
</feature>
<proteinExistence type="inferred from homology"/>
<evidence type="ECO:0000256" key="4">
    <source>
        <dbReference type="ARBA" id="ARBA00022984"/>
    </source>
</evidence>
<feature type="binding site" evidence="7">
    <location>
        <position position="31"/>
    </location>
    <ligand>
        <name>UDP-N-acetyl-alpha-D-muramoyl-L-alanyl-D-glutamate</name>
        <dbReference type="ChEBI" id="CHEBI:83900"/>
    </ligand>
</feature>
<dbReference type="GO" id="GO:0071555">
    <property type="term" value="P:cell wall organization"/>
    <property type="evidence" value="ECO:0007669"/>
    <property type="project" value="UniProtKB-KW"/>
</dbReference>
<comment type="cofactor">
    <cofactor evidence="7">
        <name>Mg(2+)</name>
        <dbReference type="ChEBI" id="CHEBI:18420"/>
    </cofactor>
</comment>
<evidence type="ECO:0000259" key="9">
    <source>
        <dbReference type="Pfam" id="PF01225"/>
    </source>
</evidence>
<feature type="binding site" evidence="7">
    <location>
        <begin position="403"/>
        <end position="406"/>
    </location>
    <ligand>
        <name>meso-2,6-diaminopimelate</name>
        <dbReference type="ChEBI" id="CHEBI:57791"/>
    </ligand>
</feature>
<dbReference type="Proteomes" id="UP000190961">
    <property type="component" value="Unassembled WGS sequence"/>
</dbReference>
<feature type="modified residue" description="N6-carboxylysine" evidence="7">
    <location>
        <position position="221"/>
    </location>
</feature>
<dbReference type="InterPro" id="IPR000713">
    <property type="entry name" value="Mur_ligase_N"/>
</dbReference>
<keyword evidence="4 7" id="KW-0573">Peptidoglycan synthesis</keyword>
<feature type="binding site" evidence="7">
    <location>
        <position position="456"/>
    </location>
    <ligand>
        <name>meso-2,6-diaminopimelate</name>
        <dbReference type="ChEBI" id="CHEBI:57791"/>
    </ligand>
</feature>
<dbReference type="Gene3D" id="3.90.190.20">
    <property type="entry name" value="Mur ligase, C-terminal domain"/>
    <property type="match status" value="1"/>
</dbReference>
<dbReference type="GO" id="GO:0005737">
    <property type="term" value="C:cytoplasm"/>
    <property type="evidence" value="ECO:0007669"/>
    <property type="project" value="UniProtKB-SubCell"/>
</dbReference>
<dbReference type="InterPro" id="IPR036565">
    <property type="entry name" value="Mur-like_cat_sf"/>
</dbReference>
<keyword evidence="3 7" id="KW-0133">Cell shape</keyword>
<keyword evidence="13" id="KW-1185">Reference proteome</keyword>
<sequence length="487" mass="53227">MAELKDILYKVSLTSSYGNMSAEVAGICFDSRKVKPGSLFVAVRGTLSDGHDYIDTAVRAGAASVVCEKLPGMIDEAVTYVTVKDSAQALGQIASNFYTNPSGKLKLTGVTGTNGKTTTATLLYQLFTKLGYAVGLISTVENRIGSTVIPSTHTTPDPIQLNDLLNKMVEQGCTHVFMEVSSHAVDQERIAGLKFVGAIFTNITHDHLDYHKTFENYIKAKKKFFDDLPGDAFALVNADDKRGMVMLQNTKGTKYTFGLKKMVDFKGKIITNSIEGLEIEIGGKNVWFKMIGDFNAYNLLGVYGAAVLLGEDADDVLTKLSSLPGAPGRFELVMPGSKVIAIVDYAHTPDALKNVLETIAQFRTGNEQVITVVGCGGNRDKTKRPLMASIACRLSDKVVLTSDNPRDEDPMEIIREMQTGVTPSETRKTLVMADREEAIKTACMMAKEHDIVLIAGKGHEDYQEIKGVKHPFDDRKVVERMLKLFSN</sequence>
<dbReference type="PANTHER" id="PTHR23135">
    <property type="entry name" value="MUR LIGASE FAMILY MEMBER"/>
    <property type="match status" value="1"/>
</dbReference>
<comment type="subcellular location">
    <subcellularLocation>
        <location evidence="7 8">Cytoplasm</location>
    </subcellularLocation>
</comment>
<dbReference type="SUPFAM" id="SSF53623">
    <property type="entry name" value="MurD-like peptide ligases, catalytic domain"/>
    <property type="match status" value="1"/>
</dbReference>
<dbReference type="GO" id="GO:0005524">
    <property type="term" value="F:ATP binding"/>
    <property type="evidence" value="ECO:0007669"/>
    <property type="project" value="UniProtKB-UniRule"/>
</dbReference>
<dbReference type="HAMAP" id="MF_00208">
    <property type="entry name" value="MurE"/>
    <property type="match status" value="1"/>
</dbReference>
<evidence type="ECO:0000256" key="1">
    <source>
        <dbReference type="ARBA" id="ARBA00005898"/>
    </source>
</evidence>
<comment type="caution">
    <text evidence="7">Lacks conserved residue(s) required for the propagation of feature annotation.</text>
</comment>
<keyword evidence="7" id="KW-0547">Nucleotide-binding</keyword>
<dbReference type="GO" id="GO:0008360">
    <property type="term" value="P:regulation of cell shape"/>
    <property type="evidence" value="ECO:0007669"/>
    <property type="project" value="UniProtKB-KW"/>
</dbReference>
<accession>A0A1T5JB05</accession>
<feature type="domain" description="Mur ligase C-terminal" evidence="10">
    <location>
        <begin position="328"/>
        <end position="458"/>
    </location>
</feature>
<comment type="pathway">
    <text evidence="7 8">Cell wall biogenesis; peptidoglycan biosynthesis.</text>
</comment>
<keyword evidence="7 12" id="KW-0436">Ligase</keyword>
<dbReference type="PANTHER" id="PTHR23135:SF4">
    <property type="entry name" value="UDP-N-ACETYLMURAMOYL-L-ALANYL-D-GLUTAMATE--2,6-DIAMINOPIMELATE LIGASE MURE HOMOLOG, CHLOROPLASTIC"/>
    <property type="match status" value="1"/>
</dbReference>
<evidence type="ECO:0000313" key="12">
    <source>
        <dbReference type="EMBL" id="SKC48601.1"/>
    </source>
</evidence>
<reference evidence="12 13" key="1">
    <citation type="submission" date="2017-02" db="EMBL/GenBank/DDBJ databases">
        <authorList>
            <person name="Peterson S.W."/>
        </authorList>
    </citation>
    <scope>NUCLEOTIDE SEQUENCE [LARGE SCALE GENOMIC DNA]</scope>
    <source>
        <strain evidence="12 13">DSM 25262</strain>
    </source>
</reference>
<name>A0A1T5JB05_9BACT</name>
<dbReference type="GO" id="GO:0000287">
    <property type="term" value="F:magnesium ion binding"/>
    <property type="evidence" value="ECO:0007669"/>
    <property type="project" value="UniProtKB-UniRule"/>
</dbReference>
<dbReference type="Gene3D" id="3.40.1190.10">
    <property type="entry name" value="Mur-like, catalytic domain"/>
    <property type="match status" value="1"/>
</dbReference>
<evidence type="ECO:0000256" key="7">
    <source>
        <dbReference type="HAMAP-Rule" id="MF_00208"/>
    </source>
</evidence>
<evidence type="ECO:0000313" key="13">
    <source>
        <dbReference type="Proteomes" id="UP000190961"/>
    </source>
</evidence>
<comment type="catalytic activity">
    <reaction evidence="7">
        <text>UDP-N-acetyl-alpha-D-muramoyl-L-alanyl-D-glutamate + meso-2,6-diaminopimelate + ATP = UDP-N-acetyl-alpha-D-muramoyl-L-alanyl-gamma-D-glutamyl-meso-2,6-diaminopimelate + ADP + phosphate + H(+)</text>
        <dbReference type="Rhea" id="RHEA:23676"/>
        <dbReference type="ChEBI" id="CHEBI:15378"/>
        <dbReference type="ChEBI" id="CHEBI:30616"/>
        <dbReference type="ChEBI" id="CHEBI:43474"/>
        <dbReference type="ChEBI" id="CHEBI:57791"/>
        <dbReference type="ChEBI" id="CHEBI:83900"/>
        <dbReference type="ChEBI" id="CHEBI:83905"/>
        <dbReference type="ChEBI" id="CHEBI:456216"/>
        <dbReference type="EC" id="6.3.2.13"/>
    </reaction>
</comment>
<dbReference type="EMBL" id="FUZU01000001">
    <property type="protein sequence ID" value="SKC48601.1"/>
    <property type="molecule type" value="Genomic_DNA"/>
</dbReference>
<dbReference type="InterPro" id="IPR036615">
    <property type="entry name" value="Mur_ligase_C_dom_sf"/>
</dbReference>
<feature type="short sequence motif" description="Meso-diaminopimelate recognition motif" evidence="7">
    <location>
        <begin position="403"/>
        <end position="406"/>
    </location>
</feature>
<dbReference type="NCBIfam" id="TIGR01085">
    <property type="entry name" value="murE"/>
    <property type="match status" value="1"/>
</dbReference>
<dbReference type="GO" id="GO:0009252">
    <property type="term" value="P:peptidoglycan biosynthetic process"/>
    <property type="evidence" value="ECO:0007669"/>
    <property type="project" value="UniProtKB-UniRule"/>
</dbReference>
<dbReference type="Gene3D" id="3.40.1390.10">
    <property type="entry name" value="MurE/MurF, N-terminal domain"/>
    <property type="match status" value="1"/>
</dbReference>
<keyword evidence="2 7" id="KW-0132">Cell division</keyword>
<keyword evidence="5 7" id="KW-0131">Cell cycle</keyword>
<evidence type="ECO:0000256" key="3">
    <source>
        <dbReference type="ARBA" id="ARBA00022960"/>
    </source>
</evidence>
<organism evidence="12 13">
    <name type="scientific">Ohtaekwangia koreensis</name>
    <dbReference type="NCBI Taxonomy" id="688867"/>
    <lineage>
        <taxon>Bacteria</taxon>
        <taxon>Pseudomonadati</taxon>
        <taxon>Bacteroidota</taxon>
        <taxon>Cytophagia</taxon>
        <taxon>Cytophagales</taxon>
        <taxon>Fulvivirgaceae</taxon>
        <taxon>Ohtaekwangia</taxon>
    </lineage>
</organism>
<dbReference type="UniPathway" id="UPA00219"/>
<dbReference type="SUPFAM" id="SSF53244">
    <property type="entry name" value="MurD-like peptide ligases, peptide-binding domain"/>
    <property type="match status" value="1"/>
</dbReference>
<keyword evidence="7" id="KW-0963">Cytoplasm</keyword>
<feature type="domain" description="Mur ligase central" evidence="11">
    <location>
        <begin position="110"/>
        <end position="305"/>
    </location>
</feature>
<dbReference type="Pfam" id="PF08245">
    <property type="entry name" value="Mur_ligase_M"/>
    <property type="match status" value="1"/>
</dbReference>
<dbReference type="EC" id="6.3.2.13" evidence="7"/>
<dbReference type="GO" id="GO:0008765">
    <property type="term" value="F:UDP-N-acetylmuramoylalanyl-D-glutamate-2,6-diaminopimelate ligase activity"/>
    <property type="evidence" value="ECO:0007669"/>
    <property type="project" value="UniProtKB-UniRule"/>
</dbReference>
<protein>
    <recommendedName>
        <fullName evidence="7">UDP-N-acetylmuramoyl-L-alanyl-D-glutamate--2,6-diaminopimelate ligase</fullName>
        <ecNumber evidence="7">6.3.2.13</ecNumber>
    </recommendedName>
    <alternativeName>
        <fullName evidence="7">Meso-A2pm-adding enzyme</fullName>
    </alternativeName>
    <alternativeName>
        <fullName evidence="7">Meso-diaminopimelate-adding enzyme</fullName>
    </alternativeName>
    <alternativeName>
        <fullName evidence="7">UDP-MurNAc-L-Ala-D-Glu:meso-diaminopimelate ligase</fullName>
    </alternativeName>
    <alternativeName>
        <fullName evidence="7">UDP-MurNAc-tripeptide synthetase</fullName>
    </alternativeName>
    <alternativeName>
        <fullName evidence="7">UDP-N-acetylmuramyl-tripeptide synthetase</fullName>
    </alternativeName>
</protein>
<dbReference type="InterPro" id="IPR013221">
    <property type="entry name" value="Mur_ligase_cen"/>
</dbReference>
<comment type="PTM">
    <text evidence="7">Carboxylation is probably crucial for Mg(2+) binding and, consequently, for the gamma-phosphate positioning of ATP.</text>
</comment>
<comment type="similarity">
    <text evidence="1 7">Belongs to the MurCDEF family. MurE subfamily.</text>
</comment>
<feature type="binding site" evidence="7">
    <location>
        <position position="181"/>
    </location>
    <ligand>
        <name>UDP-N-acetyl-alpha-D-muramoyl-L-alanyl-D-glutamate</name>
        <dbReference type="ChEBI" id="CHEBI:83900"/>
    </ligand>
</feature>
<feature type="binding site" evidence="7">
    <location>
        <begin position="154"/>
        <end position="155"/>
    </location>
    <ligand>
        <name>UDP-N-acetyl-alpha-D-muramoyl-L-alanyl-D-glutamate</name>
        <dbReference type="ChEBI" id="CHEBI:83900"/>
    </ligand>
</feature>
<dbReference type="SUPFAM" id="SSF63418">
    <property type="entry name" value="MurE/MurF N-terminal domain"/>
    <property type="match status" value="1"/>
</dbReference>
<dbReference type="OrthoDB" id="9800958at2"/>
<dbReference type="InterPro" id="IPR005761">
    <property type="entry name" value="UDP-N-AcMur-Glu-dNH2Pim_ligase"/>
</dbReference>
<dbReference type="STRING" id="688867.SAMN05660236_0929"/>
<evidence type="ECO:0000256" key="6">
    <source>
        <dbReference type="ARBA" id="ARBA00023316"/>
    </source>
</evidence>
<feature type="binding site" evidence="7">
    <location>
        <position position="379"/>
    </location>
    <ligand>
        <name>meso-2,6-diaminopimelate</name>
        <dbReference type="ChEBI" id="CHEBI:57791"/>
    </ligand>
</feature>
<dbReference type="NCBIfam" id="NF001126">
    <property type="entry name" value="PRK00139.1-4"/>
    <property type="match status" value="1"/>
</dbReference>
<gene>
    <name evidence="7" type="primary">murE</name>
    <name evidence="12" type="ORF">SAMN05660236_0929</name>
</gene>
<feature type="binding site" evidence="7">
    <location>
        <begin position="112"/>
        <end position="118"/>
    </location>
    <ligand>
        <name>ATP</name>
        <dbReference type="ChEBI" id="CHEBI:30616"/>
    </ligand>
</feature>
<feature type="domain" description="Mur ligase N-terminal catalytic" evidence="9">
    <location>
        <begin position="24"/>
        <end position="98"/>
    </location>
</feature>
<evidence type="ECO:0000256" key="5">
    <source>
        <dbReference type="ARBA" id="ARBA00023306"/>
    </source>
</evidence>